<dbReference type="GO" id="GO:0016787">
    <property type="term" value="F:hydrolase activity"/>
    <property type="evidence" value="ECO:0007669"/>
    <property type="project" value="UniProtKB-KW"/>
</dbReference>
<keyword evidence="1" id="KW-0378">Hydrolase</keyword>
<dbReference type="InterPro" id="IPR022385">
    <property type="entry name" value="Rhs_assc_core"/>
</dbReference>
<dbReference type="EMBL" id="CACRUE010000006">
    <property type="protein sequence ID" value="VYT71549.1"/>
    <property type="molecule type" value="Genomic_DNA"/>
</dbReference>
<dbReference type="RefSeq" id="WP_156530587.1">
    <property type="nucleotide sequence ID" value="NZ_BAABXU010000001.1"/>
</dbReference>
<dbReference type="EC" id="3.1.-.-" evidence="1"/>
<reference evidence="1" key="1">
    <citation type="submission" date="2019-11" db="EMBL/GenBank/DDBJ databases">
        <authorList>
            <person name="Feng L."/>
        </authorList>
    </citation>
    <scope>NUCLEOTIDE SEQUENCE</scope>
    <source>
        <strain evidence="1">IbartlettiiLFYP30</strain>
    </source>
</reference>
<dbReference type="PANTHER" id="PTHR32305">
    <property type="match status" value="1"/>
</dbReference>
<dbReference type="PANTHER" id="PTHR32305:SF15">
    <property type="entry name" value="PROTEIN RHSA-RELATED"/>
    <property type="match status" value="1"/>
</dbReference>
<sequence length="377" mass="41799">MVFHYIQTEGTKVITQSNLYNGNGQRVQKQEGDNTINYFYQGNNVLYTTNGDGNKTSHNFIGLEGNTISTIRYNLAGLEYYIYNKDIKGSISNIVDNNGNAKISYTYSDFGETEEVGDTIFYNEIAYTGGIYDENTSLYYLNARYYNPEDARFITQDTYRGEVNEPNTLHLYSYCANNPINYVDPTGHTLCVISHVITGSVIISMTATRSIVISSSGRIGVAKSASIGISIGPGLAKKVSANTGVQISLYGNTSRIGDLNGHSIDASMSASVGVYNAAVGTSISVKKKSSKGKVLPVVSVGVSAVASLDISANLNLTYSRVMAFPYNINYYKRHKQNTYTYYYFGEKQTITTYSKFIDVKYYGLKLRLYNEKKYNIK</sequence>
<dbReference type="AlphaFoldDB" id="A0A6N2YWZ4"/>
<proteinExistence type="predicted"/>
<accession>A0A6N2YWZ4</accession>
<organism evidence="1">
    <name type="scientific">Intestinibacter bartlettii</name>
    <dbReference type="NCBI Taxonomy" id="261299"/>
    <lineage>
        <taxon>Bacteria</taxon>
        <taxon>Bacillati</taxon>
        <taxon>Bacillota</taxon>
        <taxon>Clostridia</taxon>
        <taxon>Peptostreptococcales</taxon>
        <taxon>Peptostreptococcaceae</taxon>
        <taxon>Intestinibacter</taxon>
    </lineage>
</organism>
<dbReference type="NCBIfam" id="TIGR03696">
    <property type="entry name" value="Rhs_assc_core"/>
    <property type="match status" value="1"/>
</dbReference>
<evidence type="ECO:0000313" key="1">
    <source>
        <dbReference type="EMBL" id="VYT71549.1"/>
    </source>
</evidence>
<gene>
    <name evidence="1" type="primary">wapA_2</name>
    <name evidence="1" type="ORF">IBLFYP30_00988</name>
</gene>
<protein>
    <submittedName>
        <fullName evidence="1">tRNA nuclease WapA</fullName>
        <ecNumber evidence="1">3.1.-.-</ecNumber>
    </submittedName>
</protein>
<dbReference type="InterPro" id="IPR050708">
    <property type="entry name" value="T6SS_VgrG/RHS"/>
</dbReference>
<name>A0A6N2YWZ4_9FIRM</name>
<dbReference type="Gene3D" id="2.180.10.10">
    <property type="entry name" value="RHS repeat-associated core"/>
    <property type="match status" value="1"/>
</dbReference>